<keyword evidence="20" id="KW-1185">Reference proteome</keyword>
<keyword evidence="11" id="KW-0472">Membrane</keyword>
<reference evidence="19 20" key="2">
    <citation type="submission" date="2019-01" db="EMBL/GenBank/DDBJ databases">
        <title>The decoding of complex shrimp genome reveals the adaptation for benthos swimmer, frequently molting mechanism and breeding impact on genome.</title>
        <authorList>
            <person name="Sun Y."/>
            <person name="Gao Y."/>
            <person name="Yu Y."/>
        </authorList>
    </citation>
    <scope>NUCLEOTIDE SEQUENCE [LARGE SCALE GENOMIC DNA]</scope>
    <source>
        <tissue evidence="19">Muscle</tissue>
    </source>
</reference>
<feature type="binding site" evidence="15">
    <location>
        <position position="265"/>
    </location>
    <ligand>
        <name>Zn(2+)</name>
        <dbReference type="ChEBI" id="CHEBI:29105"/>
        <label>2</label>
    </ligand>
</feature>
<sequence length="746" mass="82102">MPSLSTIPQPISIFISSKRFLENDESISGETVPMLVLPSCFHARCAVVLHRSSPLLPRSHPRSSLDRPYTSYLPVDRTRICEAISGVCAFLAADREPAHHKQRGQPSIAILRSIHNAKKENKKHGLGRRRNSPKTREFTTRPRPPEPREFDRPHPHGPDERSKTTRGAGREGQSCLGAQKRPNIGVSLSIVRHVSTMKTLALTKILFLLHIALVCGAPFIAKRYRKTQQEDQNYWNNLAQNELKRALGVEKNTNVAKNVILFLGDGMSIPTLTAARIYKGQQHKRGGEEGHLTFESFHHVGLSKTYNVDKQVPDSAGTGTAYLTGVKTNYKTIGFDASIKYNDCQTMFENNKVYSIAKWAQDAGKRSGVVTSTRVTHATPASTYAHVANRDWECDGAISAEDMQKCPDLKDIARQLIEDEPGNSLNVIMGGGYQNFVANATDRPNDPLDDQWASCRRKDGRDLVKSWLEGKQQSGVKHHFVRSKTELNDVDTSDTEYLFALFSNGHVPYEHEKKSLNLDVPTLAEMTEKAIEILSAGDNGFFLLVEGGRIDHAHHDTLAHRALDEAVAMDEAIEKALNLTSEEDTLIVVTADHAHTMSISGYPSRGQEIIGLAALGDDGLPTPRSCTRTPRDYTEVATGWDYTQLAAVPRNSETHGGDDVAIYANGPMAHLFHTLHEQNYIAHAMAYAACIGANQDHCKGASTMYPGTPTVGKTTDYIETTTAGGSTLAALPGVVLALLSALWLQH</sequence>
<keyword evidence="12" id="KW-0325">Glycoprotein</keyword>
<protein>
    <recommendedName>
        <fullName evidence="3 17">Alkaline phosphatase</fullName>
        <ecNumber evidence="3 17">3.1.3.1</ecNumber>
    </recommendedName>
</protein>
<feature type="binding site" evidence="15">
    <location>
        <position position="593"/>
    </location>
    <ligand>
        <name>Zn(2+)</name>
        <dbReference type="ChEBI" id="CHEBI:29105"/>
        <label>2</label>
    </ligand>
</feature>
<keyword evidence="9 15" id="KW-0862">Zinc</keyword>
<evidence type="ECO:0000256" key="12">
    <source>
        <dbReference type="ARBA" id="ARBA00023180"/>
    </source>
</evidence>
<reference evidence="19 20" key="1">
    <citation type="submission" date="2018-04" db="EMBL/GenBank/DDBJ databases">
        <authorList>
            <person name="Zhang X."/>
            <person name="Yuan J."/>
            <person name="Li F."/>
            <person name="Xiang J."/>
        </authorList>
    </citation>
    <scope>NUCLEOTIDE SEQUENCE [LARGE SCALE GENOMIC DNA]</scope>
    <source>
        <tissue evidence="19">Muscle</tissue>
    </source>
</reference>
<evidence type="ECO:0000256" key="2">
    <source>
        <dbReference type="ARBA" id="ARBA00005984"/>
    </source>
</evidence>
<dbReference type="InterPro" id="IPR001952">
    <property type="entry name" value="Alkaline_phosphatase"/>
</dbReference>
<feature type="binding site" evidence="15">
    <location>
        <position position="546"/>
    </location>
    <ligand>
        <name>Mg(2+)</name>
        <dbReference type="ChEBI" id="CHEBI:18420"/>
    </ligand>
</feature>
<dbReference type="CDD" id="cd16012">
    <property type="entry name" value="ALP"/>
    <property type="match status" value="1"/>
</dbReference>
<keyword evidence="8 17" id="KW-0378">Hydrolase</keyword>
<evidence type="ECO:0000256" key="10">
    <source>
        <dbReference type="ARBA" id="ARBA00022842"/>
    </source>
</evidence>
<feature type="binding site" evidence="15">
    <location>
        <position position="555"/>
    </location>
    <ligand>
        <name>Zn(2+)</name>
        <dbReference type="ChEBI" id="CHEBI:29105"/>
        <label>2</label>
    </ligand>
</feature>
<dbReference type="SUPFAM" id="SSF53649">
    <property type="entry name" value="Alkaline phosphatase-like"/>
    <property type="match status" value="1"/>
</dbReference>
<name>A0A423STA5_PENVA</name>
<dbReference type="EMBL" id="QCYY01002810">
    <property type="protein sequence ID" value="ROT67427.1"/>
    <property type="molecule type" value="Genomic_DNA"/>
</dbReference>
<evidence type="ECO:0000256" key="13">
    <source>
        <dbReference type="ARBA" id="ARBA00023288"/>
    </source>
</evidence>
<comment type="cofactor">
    <cofactor evidence="15">
        <name>Mg(2+)</name>
        <dbReference type="ChEBI" id="CHEBI:18420"/>
    </cofactor>
    <text evidence="15">Binds 1 Mg(2+) ion.</text>
</comment>
<feature type="active site" description="Phosphoserine intermediate" evidence="14">
    <location>
        <position position="315"/>
    </location>
</feature>
<keyword evidence="7 15" id="KW-0479">Metal-binding</keyword>
<evidence type="ECO:0000313" key="19">
    <source>
        <dbReference type="EMBL" id="ROT67427.1"/>
    </source>
</evidence>
<dbReference type="FunFam" id="3.40.720.10:FF:000008">
    <property type="entry name" value="Alkaline phosphatase"/>
    <property type="match status" value="1"/>
</dbReference>
<evidence type="ECO:0000256" key="14">
    <source>
        <dbReference type="PIRSR" id="PIRSR601952-1"/>
    </source>
</evidence>
<evidence type="ECO:0000256" key="15">
    <source>
        <dbReference type="PIRSR" id="PIRSR601952-2"/>
    </source>
</evidence>
<feature type="binding site" evidence="15">
    <location>
        <position position="377"/>
    </location>
    <ligand>
        <name>Mg(2+)</name>
        <dbReference type="ChEBI" id="CHEBI:18420"/>
    </ligand>
</feature>
<evidence type="ECO:0000256" key="16">
    <source>
        <dbReference type="RuleBase" id="RU003946"/>
    </source>
</evidence>
<keyword evidence="13" id="KW-0449">Lipoprotein</keyword>
<organism evidence="19 20">
    <name type="scientific">Penaeus vannamei</name>
    <name type="common">Whiteleg shrimp</name>
    <name type="synonym">Litopenaeus vannamei</name>
    <dbReference type="NCBI Taxonomy" id="6689"/>
    <lineage>
        <taxon>Eukaryota</taxon>
        <taxon>Metazoa</taxon>
        <taxon>Ecdysozoa</taxon>
        <taxon>Arthropoda</taxon>
        <taxon>Crustacea</taxon>
        <taxon>Multicrustacea</taxon>
        <taxon>Malacostraca</taxon>
        <taxon>Eumalacostraca</taxon>
        <taxon>Eucarida</taxon>
        <taxon>Decapoda</taxon>
        <taxon>Dendrobranchiata</taxon>
        <taxon>Penaeoidea</taxon>
        <taxon>Penaeidae</taxon>
        <taxon>Penaeus</taxon>
    </lineage>
</organism>
<keyword evidence="5" id="KW-0597">Phosphoprotein</keyword>
<dbReference type="GO" id="GO:0098552">
    <property type="term" value="C:side of membrane"/>
    <property type="evidence" value="ECO:0007669"/>
    <property type="project" value="UniProtKB-KW"/>
</dbReference>
<feature type="binding site" evidence="15">
    <location>
        <position position="551"/>
    </location>
    <ligand>
        <name>Zn(2+)</name>
        <dbReference type="ChEBI" id="CHEBI:29105"/>
        <label>2</label>
    </ligand>
</feature>
<comment type="caution">
    <text evidence="19">The sequence shown here is derived from an EMBL/GenBank/DDBJ whole genome shotgun (WGS) entry which is preliminary data.</text>
</comment>
<comment type="catalytic activity">
    <reaction evidence="17">
        <text>a phosphate monoester + H2O = an alcohol + phosphate</text>
        <dbReference type="Rhea" id="RHEA:15017"/>
        <dbReference type="ChEBI" id="CHEBI:15377"/>
        <dbReference type="ChEBI" id="CHEBI:30879"/>
        <dbReference type="ChEBI" id="CHEBI:43474"/>
        <dbReference type="ChEBI" id="CHEBI:67140"/>
        <dbReference type="EC" id="3.1.3.1"/>
    </reaction>
</comment>
<keyword evidence="6" id="KW-0336">GPI-anchor</keyword>
<evidence type="ECO:0000256" key="17">
    <source>
        <dbReference type="RuleBase" id="RU003947"/>
    </source>
</evidence>
<accession>A0A423STA5</accession>
<dbReference type="PRINTS" id="PR00113">
    <property type="entry name" value="ALKPHPHTASE"/>
</dbReference>
<feature type="binding site" evidence="15">
    <location>
        <position position="379"/>
    </location>
    <ligand>
        <name>Mg(2+)</name>
        <dbReference type="ChEBI" id="CHEBI:18420"/>
    </ligand>
</feature>
<evidence type="ECO:0000256" key="11">
    <source>
        <dbReference type="ARBA" id="ARBA00023136"/>
    </source>
</evidence>
<evidence type="ECO:0000256" key="4">
    <source>
        <dbReference type="ARBA" id="ARBA00022475"/>
    </source>
</evidence>
<dbReference type="OrthoDB" id="5818554at2759"/>
<feature type="region of interest" description="Disordered" evidence="18">
    <location>
        <begin position="117"/>
        <end position="178"/>
    </location>
</feature>
<dbReference type="PROSITE" id="PS00123">
    <property type="entry name" value="ALKALINE_PHOSPHATASE"/>
    <property type="match status" value="1"/>
</dbReference>
<comment type="subcellular location">
    <subcellularLocation>
        <location evidence="1">Cell membrane</location>
        <topology evidence="1">Lipid-anchor</topology>
        <topology evidence="1">GPI-anchor</topology>
    </subcellularLocation>
</comment>
<dbReference type="GO" id="GO:0046872">
    <property type="term" value="F:metal ion binding"/>
    <property type="evidence" value="ECO:0007669"/>
    <property type="project" value="UniProtKB-KW"/>
</dbReference>
<dbReference type="Proteomes" id="UP000283509">
    <property type="component" value="Unassembled WGS sequence"/>
</dbReference>
<evidence type="ECO:0000256" key="8">
    <source>
        <dbReference type="ARBA" id="ARBA00022801"/>
    </source>
</evidence>
<dbReference type="SMART" id="SM00098">
    <property type="entry name" value="alkPPc"/>
    <property type="match status" value="1"/>
</dbReference>
<evidence type="ECO:0000256" key="1">
    <source>
        <dbReference type="ARBA" id="ARBA00004609"/>
    </source>
</evidence>
<feature type="compositionally biased region" description="Basic residues" evidence="18">
    <location>
        <begin position="120"/>
        <end position="133"/>
    </location>
</feature>
<comment type="cofactor">
    <cofactor evidence="15">
        <name>Zn(2+)</name>
        <dbReference type="ChEBI" id="CHEBI:29105"/>
    </cofactor>
    <text evidence="15">Binds 2 Zn(2+) ions.</text>
</comment>
<evidence type="ECO:0000256" key="7">
    <source>
        <dbReference type="ARBA" id="ARBA00022723"/>
    </source>
</evidence>
<keyword evidence="4" id="KW-1003">Cell membrane</keyword>
<dbReference type="Pfam" id="PF00245">
    <property type="entry name" value="Alk_phosphatase"/>
    <property type="match status" value="1"/>
</dbReference>
<comment type="similarity">
    <text evidence="2 16">Belongs to the alkaline phosphatase family.</text>
</comment>
<evidence type="ECO:0000256" key="18">
    <source>
        <dbReference type="SAM" id="MobiDB-lite"/>
    </source>
</evidence>
<evidence type="ECO:0000256" key="9">
    <source>
        <dbReference type="ARBA" id="ARBA00022833"/>
    </source>
</evidence>
<dbReference type="Gene3D" id="3.40.720.10">
    <property type="entry name" value="Alkaline Phosphatase, subunit A"/>
    <property type="match status" value="1"/>
</dbReference>
<dbReference type="AlphaFoldDB" id="A0A423STA5"/>
<gene>
    <name evidence="19" type="ORF">C7M84_014508</name>
</gene>
<feature type="compositionally biased region" description="Basic and acidic residues" evidence="18">
    <location>
        <begin position="134"/>
        <end position="163"/>
    </location>
</feature>
<dbReference type="PANTHER" id="PTHR11596:SF5">
    <property type="entry name" value="ALKALINE PHOSPHATASE"/>
    <property type="match status" value="1"/>
</dbReference>
<feature type="binding site" evidence="15">
    <location>
        <position position="265"/>
    </location>
    <ligand>
        <name>Mg(2+)</name>
        <dbReference type="ChEBI" id="CHEBI:18420"/>
    </ligand>
</feature>
<dbReference type="EC" id="3.1.3.1" evidence="3 17"/>
<proteinExistence type="inferred from homology"/>
<dbReference type="GO" id="GO:0004035">
    <property type="term" value="F:alkaline phosphatase activity"/>
    <property type="evidence" value="ECO:0007669"/>
    <property type="project" value="UniProtKB-EC"/>
</dbReference>
<evidence type="ECO:0000256" key="3">
    <source>
        <dbReference type="ARBA" id="ARBA00012647"/>
    </source>
</evidence>
<feature type="binding site" evidence="15">
    <location>
        <position position="655"/>
    </location>
    <ligand>
        <name>Zn(2+)</name>
        <dbReference type="ChEBI" id="CHEBI:29105"/>
        <label>2</label>
    </ligand>
</feature>
<dbReference type="InterPro" id="IPR018299">
    <property type="entry name" value="Alkaline_phosphatase_AS"/>
</dbReference>
<dbReference type="InterPro" id="IPR017850">
    <property type="entry name" value="Alkaline_phosphatase_core_sf"/>
</dbReference>
<evidence type="ECO:0000256" key="5">
    <source>
        <dbReference type="ARBA" id="ARBA00022553"/>
    </source>
</evidence>
<keyword evidence="10 15" id="KW-0460">Magnesium</keyword>
<evidence type="ECO:0000313" key="20">
    <source>
        <dbReference type="Proteomes" id="UP000283509"/>
    </source>
</evidence>
<dbReference type="GO" id="GO:0005886">
    <property type="term" value="C:plasma membrane"/>
    <property type="evidence" value="ECO:0007669"/>
    <property type="project" value="UniProtKB-SubCell"/>
</dbReference>
<feature type="binding site" evidence="15">
    <location>
        <position position="592"/>
    </location>
    <ligand>
        <name>Zn(2+)</name>
        <dbReference type="ChEBI" id="CHEBI:29105"/>
        <label>2</label>
    </ligand>
</feature>
<dbReference type="PANTHER" id="PTHR11596">
    <property type="entry name" value="ALKALINE PHOSPHATASE"/>
    <property type="match status" value="1"/>
</dbReference>
<evidence type="ECO:0000256" key="6">
    <source>
        <dbReference type="ARBA" id="ARBA00022622"/>
    </source>
</evidence>